<organism evidence="1 3">
    <name type="scientific">Holdemania massiliensis</name>
    <dbReference type="NCBI Taxonomy" id="1468449"/>
    <lineage>
        <taxon>Bacteria</taxon>
        <taxon>Bacillati</taxon>
        <taxon>Bacillota</taxon>
        <taxon>Erysipelotrichia</taxon>
        <taxon>Erysipelotrichales</taxon>
        <taxon>Erysipelotrichaceae</taxon>
        <taxon>Holdemania</taxon>
    </lineage>
</organism>
<dbReference type="InterPro" id="IPR023214">
    <property type="entry name" value="HAD_sf"/>
</dbReference>
<evidence type="ECO:0000313" key="3">
    <source>
        <dbReference type="Proteomes" id="UP000433575"/>
    </source>
</evidence>
<protein>
    <submittedName>
        <fullName evidence="1">HAD-IIB family hydrolase</fullName>
    </submittedName>
</protein>
<dbReference type="GeneID" id="42455623"/>
<dbReference type="SUPFAM" id="SSF56784">
    <property type="entry name" value="HAD-like"/>
    <property type="match status" value="1"/>
</dbReference>
<dbReference type="InterPro" id="IPR006379">
    <property type="entry name" value="HAD-SF_hydro_IIB"/>
</dbReference>
<keyword evidence="1" id="KW-0378">Hydrolase</keyword>
<dbReference type="PROSITE" id="PS01229">
    <property type="entry name" value="COF_2"/>
    <property type="match status" value="1"/>
</dbReference>
<sequence length="279" mass="30036">MIRILASDIDNTLFSHQTYSIPAVNLAAADRLREQGVELVLATARIYAGVRKLEAQLQMKEKGGMIIASAGAELIDCFSGIRTVLHSLSAEQIQMLKQFSDAHSGVTLAVQQEDLMVADGYDASLDSDRTIVGIDFLVVGSDFFSYIQKPACMAGLTGDPDQLDEIEAAARRTLRDVTLTRSGPGFLDITPQGVHKALTLRQLCEKRGISLKELAAIGDGNNDREMLAEAGLSFAPNNAVEAVKTQVDQLVGSCEEGAFAQAVAMILNQNEKEQNHGTV</sequence>
<dbReference type="EMBL" id="WKPJ01000025">
    <property type="protein sequence ID" value="MSA90377.1"/>
    <property type="molecule type" value="Genomic_DNA"/>
</dbReference>
<name>A0A6N7S944_9FIRM</name>
<dbReference type="RefSeq" id="WP_020223752.1">
    <property type="nucleotide sequence ID" value="NZ_CABKSC010000001.1"/>
</dbReference>
<gene>
    <name evidence="2" type="ORF">GKD88_13350</name>
    <name evidence="1" type="ORF">GKE08_13680</name>
</gene>
<dbReference type="NCBIfam" id="TIGR01484">
    <property type="entry name" value="HAD-SF-IIB"/>
    <property type="match status" value="1"/>
</dbReference>
<dbReference type="GO" id="GO:0005829">
    <property type="term" value="C:cytosol"/>
    <property type="evidence" value="ECO:0007669"/>
    <property type="project" value="TreeGrafter"/>
</dbReference>
<dbReference type="Gene3D" id="3.40.50.1000">
    <property type="entry name" value="HAD superfamily/HAD-like"/>
    <property type="match status" value="1"/>
</dbReference>
<dbReference type="PANTHER" id="PTHR10000:SF8">
    <property type="entry name" value="HAD SUPERFAMILY HYDROLASE-LIKE, TYPE 3"/>
    <property type="match status" value="1"/>
</dbReference>
<dbReference type="EMBL" id="WKPI01000027">
    <property type="protein sequence ID" value="MSC34107.1"/>
    <property type="molecule type" value="Genomic_DNA"/>
</dbReference>
<dbReference type="Proteomes" id="UP000480929">
    <property type="component" value="Unassembled WGS sequence"/>
</dbReference>
<dbReference type="PANTHER" id="PTHR10000">
    <property type="entry name" value="PHOSPHOSERINE PHOSPHATASE"/>
    <property type="match status" value="1"/>
</dbReference>
<proteinExistence type="predicted"/>
<dbReference type="OrthoDB" id="9781413at2"/>
<reference evidence="3 4" key="1">
    <citation type="journal article" date="2019" name="Nat. Med.">
        <title>A library of human gut bacterial isolates paired with longitudinal multiomics data enables mechanistic microbiome research.</title>
        <authorList>
            <person name="Poyet M."/>
            <person name="Groussin M."/>
            <person name="Gibbons S.M."/>
            <person name="Avila-Pacheco J."/>
            <person name="Jiang X."/>
            <person name="Kearney S.M."/>
            <person name="Perrotta A.R."/>
            <person name="Berdy B."/>
            <person name="Zhao S."/>
            <person name="Lieberman T.D."/>
            <person name="Swanson P.K."/>
            <person name="Smith M."/>
            <person name="Roesemann S."/>
            <person name="Alexander J.E."/>
            <person name="Rich S.A."/>
            <person name="Livny J."/>
            <person name="Vlamakis H."/>
            <person name="Clish C."/>
            <person name="Bullock K."/>
            <person name="Deik A."/>
            <person name="Scott J."/>
            <person name="Pierce K.A."/>
            <person name="Xavier R.J."/>
            <person name="Alm E.J."/>
        </authorList>
    </citation>
    <scope>NUCLEOTIDE SEQUENCE [LARGE SCALE GENOMIC DNA]</scope>
    <source>
        <strain evidence="1 3">BIOML-A4</strain>
        <strain evidence="2 4">BIOML-A5</strain>
    </source>
</reference>
<dbReference type="Proteomes" id="UP000433575">
    <property type="component" value="Unassembled WGS sequence"/>
</dbReference>
<evidence type="ECO:0000313" key="2">
    <source>
        <dbReference type="EMBL" id="MSC34107.1"/>
    </source>
</evidence>
<dbReference type="GO" id="GO:0016791">
    <property type="term" value="F:phosphatase activity"/>
    <property type="evidence" value="ECO:0007669"/>
    <property type="project" value="UniProtKB-ARBA"/>
</dbReference>
<keyword evidence="4" id="KW-1185">Reference proteome</keyword>
<dbReference type="AlphaFoldDB" id="A0A6N7S944"/>
<evidence type="ECO:0000313" key="1">
    <source>
        <dbReference type="EMBL" id="MSA90377.1"/>
    </source>
</evidence>
<dbReference type="Gene3D" id="3.30.1240.10">
    <property type="match status" value="1"/>
</dbReference>
<comment type="caution">
    <text evidence="1">The sequence shown here is derived from an EMBL/GenBank/DDBJ whole genome shotgun (WGS) entry which is preliminary data.</text>
</comment>
<dbReference type="Pfam" id="PF08282">
    <property type="entry name" value="Hydrolase_3"/>
    <property type="match status" value="1"/>
</dbReference>
<accession>A0A6N7S944</accession>
<dbReference type="GO" id="GO:0000287">
    <property type="term" value="F:magnesium ion binding"/>
    <property type="evidence" value="ECO:0007669"/>
    <property type="project" value="TreeGrafter"/>
</dbReference>
<evidence type="ECO:0000313" key="4">
    <source>
        <dbReference type="Proteomes" id="UP000480929"/>
    </source>
</evidence>
<dbReference type="InterPro" id="IPR036412">
    <property type="entry name" value="HAD-like_sf"/>
</dbReference>